<dbReference type="InterPro" id="IPR035979">
    <property type="entry name" value="RBD_domain_sf"/>
</dbReference>
<keyword evidence="3" id="KW-0862">Zinc</keyword>
<evidence type="ECO:0000256" key="3">
    <source>
        <dbReference type="PROSITE-ProRule" id="PRU00723"/>
    </source>
</evidence>
<evidence type="ECO:0000259" key="7">
    <source>
        <dbReference type="PROSITE" id="PS50103"/>
    </source>
</evidence>
<feature type="region of interest" description="Disordered" evidence="5">
    <location>
        <begin position="850"/>
        <end position="892"/>
    </location>
</feature>
<evidence type="ECO:0000256" key="2">
    <source>
        <dbReference type="PROSITE-ProRule" id="PRU00176"/>
    </source>
</evidence>
<dbReference type="PANTHER" id="PTHR14398">
    <property type="entry name" value="RNA RECOGNITION RRM/RNP DOMAIN"/>
    <property type="match status" value="1"/>
</dbReference>
<dbReference type="CDD" id="cd12257">
    <property type="entry name" value="RRM1_RBM26_like"/>
    <property type="match status" value="1"/>
</dbReference>
<name>A0A6L2N3C2_TANCI</name>
<feature type="compositionally biased region" description="Acidic residues" evidence="5">
    <location>
        <begin position="20"/>
        <end position="32"/>
    </location>
</feature>
<sequence>MKLRVPTQIAGLSPFVYGSDYDDKEISDDDDDDRNHKHRRKEDAGSQSSADDLMGQVFTKPYRKGNKPFQNGHIYEETGSQVNETWKKYRFNPLENAIAVKFDQRRPGFTRFYRGPSVLNQKNRVNQPFSVDPGIVRVRGRDSRLWSQHDSRFSSSEMVQPGSVPRSLFAERGLPSVSNFYGPSWSSYGLVPELPNSGLDMHHPLGSQGTFRPDIDPSFNMGLARQWCRDFEEQGFCLRGDMCPMEHGLNRIVVEDVLNLSQFNLPVSLASENLSIAPVGTGPSPASMTEENTLLNSEGPHGKNINYGMGDNGLDLSGTSIDSASASDFYDPNQPLLGNDSLTSTGLQSISRPNIGKTDSLLDPGSSGDFDNEGLSNSVSGVGFSNTRSSGSSTSIRKGTEMGENMILRATPSNFMYNDAMDSPVPSISTQDPPYHHKRQNVDSSLKMQRGNGRMLCKPSQKAQLTLFVNGIPQQNNKRESLLSHFKKFGEVIAIIIPSNSEHAFVQFSKTEEAKAALLAPDAVMGNRFIKLWWANRDNIQDIETISGNNMSACPRGSTASSISHYIYVGNKRKDDPGSISHKSVIAPSPASNHLKPVVADNAKVPPPLQKKMESLEVLKEEIRKKQEMLDQKRSEFRSKLDKLAKQATGLKGEVAPEQVAKKQRLGVLADSKKAATPGAGNRDSILPSAQDEVVATSSKLAVPSVLISKMTHAVAVQELLSLKSSPFPSVNVGSPVVNNRFKLDNRPTAFKIVPPLPDGLIDVPKLKEHFSPYDLLKVQLDDVEPIEGDVDSKTSEVSACIYFTTRHAAEKAFLSSKSWKGHNLKFVWLNLSNTKKDRVTKEAFLPTFNGSSVSSTDPGVETSKSISQERSMSGDGESDKTEGSEVVKEST</sequence>
<dbReference type="InterPro" id="IPR045137">
    <property type="entry name" value="RBM26/27"/>
</dbReference>
<keyword evidence="4" id="KW-0175">Coiled coil</keyword>
<dbReference type="AlphaFoldDB" id="A0A6L2N3C2"/>
<accession>A0A6L2N3C2</accession>
<dbReference type="Gene3D" id="3.30.70.330">
    <property type="match status" value="1"/>
</dbReference>
<keyword evidence="3" id="KW-0479">Metal-binding</keyword>
<feature type="domain" description="RRM" evidence="6">
    <location>
        <begin position="465"/>
        <end position="537"/>
    </location>
</feature>
<keyword evidence="1 2" id="KW-0694">RNA-binding</keyword>
<dbReference type="Pfam" id="PF00076">
    <property type="entry name" value="RRM_1"/>
    <property type="match status" value="1"/>
</dbReference>
<evidence type="ECO:0000256" key="1">
    <source>
        <dbReference type="ARBA" id="ARBA00022884"/>
    </source>
</evidence>
<feature type="compositionally biased region" description="Basic and acidic residues" evidence="5">
    <location>
        <begin position="878"/>
        <end position="892"/>
    </location>
</feature>
<dbReference type="GO" id="GO:0003723">
    <property type="term" value="F:RNA binding"/>
    <property type="evidence" value="ECO:0007669"/>
    <property type="project" value="UniProtKB-UniRule"/>
</dbReference>
<keyword evidence="3" id="KW-0863">Zinc-finger</keyword>
<feature type="coiled-coil region" evidence="4">
    <location>
        <begin position="609"/>
        <end position="636"/>
    </location>
</feature>
<feature type="region of interest" description="Disordered" evidence="5">
    <location>
        <begin position="13"/>
        <end position="54"/>
    </location>
</feature>
<comment type="caution">
    <text evidence="8">The sequence shown here is derived from an EMBL/GenBank/DDBJ whole genome shotgun (WGS) entry which is preliminary data.</text>
</comment>
<feature type="zinc finger region" description="C3H1-type" evidence="3">
    <location>
        <begin position="222"/>
        <end position="250"/>
    </location>
</feature>
<organism evidence="8">
    <name type="scientific">Tanacetum cinerariifolium</name>
    <name type="common">Dalmatian daisy</name>
    <name type="synonym">Chrysanthemum cinerariifolium</name>
    <dbReference type="NCBI Taxonomy" id="118510"/>
    <lineage>
        <taxon>Eukaryota</taxon>
        <taxon>Viridiplantae</taxon>
        <taxon>Streptophyta</taxon>
        <taxon>Embryophyta</taxon>
        <taxon>Tracheophyta</taxon>
        <taxon>Spermatophyta</taxon>
        <taxon>Magnoliopsida</taxon>
        <taxon>eudicotyledons</taxon>
        <taxon>Gunneridae</taxon>
        <taxon>Pentapetalae</taxon>
        <taxon>asterids</taxon>
        <taxon>campanulids</taxon>
        <taxon>Asterales</taxon>
        <taxon>Asteraceae</taxon>
        <taxon>Asteroideae</taxon>
        <taxon>Anthemideae</taxon>
        <taxon>Anthemidinae</taxon>
        <taxon>Tanacetum</taxon>
    </lineage>
</organism>
<dbReference type="PROSITE" id="PS50102">
    <property type="entry name" value="RRM"/>
    <property type="match status" value="1"/>
</dbReference>
<dbReference type="PROSITE" id="PS50103">
    <property type="entry name" value="ZF_C3H1"/>
    <property type="match status" value="1"/>
</dbReference>
<feature type="compositionally biased region" description="Polar residues" evidence="5">
    <location>
        <begin position="850"/>
        <end position="872"/>
    </location>
</feature>
<dbReference type="EMBL" id="BKCJ010007979">
    <property type="protein sequence ID" value="GEU79947.1"/>
    <property type="molecule type" value="Genomic_DNA"/>
</dbReference>
<dbReference type="GO" id="GO:0005634">
    <property type="term" value="C:nucleus"/>
    <property type="evidence" value="ECO:0007669"/>
    <property type="project" value="TreeGrafter"/>
</dbReference>
<dbReference type="InterPro" id="IPR000504">
    <property type="entry name" value="RRM_dom"/>
</dbReference>
<gene>
    <name evidence="8" type="ORF">Tci_051925</name>
</gene>
<dbReference type="PANTHER" id="PTHR14398:SF6">
    <property type="entry name" value="ZINC FINGER, CCCH-TYPE, NUCLEOTIDE-BINDING ALPHA-BETA PLAIT DOMAIN PROTEIN-RELATED"/>
    <property type="match status" value="1"/>
</dbReference>
<evidence type="ECO:0000259" key="6">
    <source>
        <dbReference type="PROSITE" id="PS50102"/>
    </source>
</evidence>
<dbReference type="SMART" id="SM00356">
    <property type="entry name" value="ZnF_C3H1"/>
    <property type="match status" value="1"/>
</dbReference>
<evidence type="ECO:0000256" key="4">
    <source>
        <dbReference type="SAM" id="Coils"/>
    </source>
</evidence>
<dbReference type="InterPro" id="IPR000571">
    <property type="entry name" value="Znf_CCCH"/>
</dbReference>
<feature type="domain" description="C3H1-type" evidence="7">
    <location>
        <begin position="222"/>
        <end position="250"/>
    </location>
</feature>
<dbReference type="SMART" id="SM00360">
    <property type="entry name" value="RRM"/>
    <property type="match status" value="1"/>
</dbReference>
<dbReference type="SUPFAM" id="SSF54928">
    <property type="entry name" value="RNA-binding domain, RBD"/>
    <property type="match status" value="1"/>
</dbReference>
<dbReference type="GO" id="GO:0008270">
    <property type="term" value="F:zinc ion binding"/>
    <property type="evidence" value="ECO:0007669"/>
    <property type="project" value="UniProtKB-KW"/>
</dbReference>
<reference evidence="8" key="1">
    <citation type="journal article" date="2019" name="Sci. Rep.">
        <title>Draft genome of Tanacetum cinerariifolium, the natural source of mosquito coil.</title>
        <authorList>
            <person name="Yamashiro T."/>
            <person name="Shiraishi A."/>
            <person name="Satake H."/>
            <person name="Nakayama K."/>
        </authorList>
    </citation>
    <scope>NUCLEOTIDE SEQUENCE</scope>
</reference>
<dbReference type="InterPro" id="IPR012677">
    <property type="entry name" value="Nucleotide-bd_a/b_plait_sf"/>
</dbReference>
<proteinExistence type="predicted"/>
<evidence type="ECO:0000256" key="5">
    <source>
        <dbReference type="SAM" id="MobiDB-lite"/>
    </source>
</evidence>
<dbReference type="FunFam" id="3.30.70.330:FF:000719">
    <property type="entry name" value="Predicted protein"/>
    <property type="match status" value="1"/>
</dbReference>
<evidence type="ECO:0000313" key="8">
    <source>
        <dbReference type="EMBL" id="GEU79947.1"/>
    </source>
</evidence>
<protein>
    <submittedName>
        <fullName evidence="8">Zinc finger CCCH domain-containing protein 41</fullName>
    </submittedName>
</protein>